<dbReference type="AlphaFoldDB" id="A0A822YEY5"/>
<organism evidence="1 2">
    <name type="scientific">Nelumbo nucifera</name>
    <name type="common">Sacred lotus</name>
    <dbReference type="NCBI Taxonomy" id="4432"/>
    <lineage>
        <taxon>Eukaryota</taxon>
        <taxon>Viridiplantae</taxon>
        <taxon>Streptophyta</taxon>
        <taxon>Embryophyta</taxon>
        <taxon>Tracheophyta</taxon>
        <taxon>Spermatophyta</taxon>
        <taxon>Magnoliopsida</taxon>
        <taxon>Proteales</taxon>
        <taxon>Nelumbonaceae</taxon>
        <taxon>Nelumbo</taxon>
    </lineage>
</organism>
<proteinExistence type="predicted"/>
<evidence type="ECO:0000313" key="2">
    <source>
        <dbReference type="Proteomes" id="UP000607653"/>
    </source>
</evidence>
<name>A0A822YEY5_NELNU</name>
<reference evidence="1 2" key="1">
    <citation type="journal article" date="2020" name="Mol. Biol. Evol.">
        <title>Distinct Expression and Methylation Patterns for Genes with Different Fates following a Single Whole-Genome Duplication in Flowering Plants.</title>
        <authorList>
            <person name="Shi T."/>
            <person name="Rahmani R.S."/>
            <person name="Gugger P.F."/>
            <person name="Wang M."/>
            <person name="Li H."/>
            <person name="Zhang Y."/>
            <person name="Li Z."/>
            <person name="Wang Q."/>
            <person name="Van de Peer Y."/>
            <person name="Marchal K."/>
            <person name="Chen J."/>
        </authorList>
    </citation>
    <scope>NUCLEOTIDE SEQUENCE [LARGE SCALE GENOMIC DNA]</scope>
    <source>
        <tissue evidence="1">Leaf</tissue>
    </source>
</reference>
<accession>A0A822YEY5</accession>
<keyword evidence="2" id="KW-1185">Reference proteome</keyword>
<dbReference type="EMBL" id="DUZY01000003">
    <property type="protein sequence ID" value="DAD30713.1"/>
    <property type="molecule type" value="Genomic_DNA"/>
</dbReference>
<gene>
    <name evidence="1" type="ORF">HUJ06_009564</name>
</gene>
<sequence>MVIFKVLARREIISKSDRVHASRDLRSIIEKKGDPAKHKGL</sequence>
<dbReference type="Proteomes" id="UP000607653">
    <property type="component" value="Unassembled WGS sequence"/>
</dbReference>
<protein>
    <submittedName>
        <fullName evidence="1">Uncharacterized protein</fullName>
    </submittedName>
</protein>
<comment type="caution">
    <text evidence="1">The sequence shown here is derived from an EMBL/GenBank/DDBJ whole genome shotgun (WGS) entry which is preliminary data.</text>
</comment>
<evidence type="ECO:0000313" key="1">
    <source>
        <dbReference type="EMBL" id="DAD30713.1"/>
    </source>
</evidence>